<evidence type="ECO:0000256" key="1">
    <source>
        <dbReference type="SAM" id="Phobius"/>
    </source>
</evidence>
<protein>
    <submittedName>
        <fullName evidence="2">Uncharacterized protein</fullName>
    </submittedName>
</protein>
<accession>A0A7S2L7K2</accession>
<evidence type="ECO:0000313" key="2">
    <source>
        <dbReference type="EMBL" id="CAD9598286.1"/>
    </source>
</evidence>
<sequence length="225" mass="26626">MEAQQRATTENNSYRRREFGERNELLMALQMHDEHHGCSNLHRRFQAEPDTVFLRMTGQEIKMPKYNGVMWWFPDRRPNSPKIEVLLCYLFSIVCNMQTLFIILWPLDLFYRYGWVVLMSLTLTVPLGSKLENTFGENYGTAYSSVNVLHLTHQATHWFMERQAQEEEEQSHWIVISVFFVLLLFTIGYAYCTIELCLGRTSFAFIVVCAQCLWWAIEFQNRGKI</sequence>
<dbReference type="EMBL" id="HBGY01025561">
    <property type="protein sequence ID" value="CAD9598286.1"/>
    <property type="molecule type" value="Transcribed_RNA"/>
</dbReference>
<proteinExistence type="predicted"/>
<feature type="transmembrane region" description="Helical" evidence="1">
    <location>
        <begin position="172"/>
        <end position="191"/>
    </location>
</feature>
<reference evidence="2" key="1">
    <citation type="submission" date="2021-01" db="EMBL/GenBank/DDBJ databases">
        <authorList>
            <person name="Corre E."/>
            <person name="Pelletier E."/>
            <person name="Niang G."/>
            <person name="Scheremetjew M."/>
            <person name="Finn R."/>
            <person name="Kale V."/>
            <person name="Holt S."/>
            <person name="Cochrane G."/>
            <person name="Meng A."/>
            <person name="Brown T."/>
            <person name="Cohen L."/>
        </authorList>
    </citation>
    <scope>NUCLEOTIDE SEQUENCE</scope>
    <source>
        <strain evidence="2">B650</strain>
    </source>
</reference>
<dbReference type="AlphaFoldDB" id="A0A7S2L7K2"/>
<keyword evidence="1" id="KW-1133">Transmembrane helix</keyword>
<organism evidence="2">
    <name type="scientific">Leptocylindrus danicus</name>
    <dbReference type="NCBI Taxonomy" id="163516"/>
    <lineage>
        <taxon>Eukaryota</taxon>
        <taxon>Sar</taxon>
        <taxon>Stramenopiles</taxon>
        <taxon>Ochrophyta</taxon>
        <taxon>Bacillariophyta</taxon>
        <taxon>Coscinodiscophyceae</taxon>
        <taxon>Chaetocerotophycidae</taxon>
        <taxon>Leptocylindrales</taxon>
        <taxon>Leptocylindraceae</taxon>
        <taxon>Leptocylindrus</taxon>
    </lineage>
</organism>
<feature type="transmembrane region" description="Helical" evidence="1">
    <location>
        <begin position="86"/>
        <end position="104"/>
    </location>
</feature>
<gene>
    <name evidence="2" type="ORF">LDAN0321_LOCUS15782</name>
</gene>
<name>A0A7S2L7K2_9STRA</name>
<keyword evidence="1" id="KW-0812">Transmembrane</keyword>
<feature type="transmembrane region" description="Helical" evidence="1">
    <location>
        <begin position="197"/>
        <end position="217"/>
    </location>
</feature>
<keyword evidence="1" id="KW-0472">Membrane</keyword>